<reference evidence="2 3" key="1">
    <citation type="submission" date="2023-03" db="EMBL/GenBank/DDBJ databases">
        <title>High-quality genome of Scylla paramamosain provides insights in environmental adaptation.</title>
        <authorList>
            <person name="Zhang L."/>
        </authorList>
    </citation>
    <scope>NUCLEOTIDE SEQUENCE [LARGE SCALE GENOMIC DNA]</scope>
    <source>
        <strain evidence="2">LZ_2023a</strain>
        <tissue evidence="2">Muscle</tissue>
    </source>
</reference>
<organism evidence="2 3">
    <name type="scientific">Scylla paramamosain</name>
    <name type="common">Mud crab</name>
    <dbReference type="NCBI Taxonomy" id="85552"/>
    <lineage>
        <taxon>Eukaryota</taxon>
        <taxon>Metazoa</taxon>
        <taxon>Ecdysozoa</taxon>
        <taxon>Arthropoda</taxon>
        <taxon>Crustacea</taxon>
        <taxon>Multicrustacea</taxon>
        <taxon>Malacostraca</taxon>
        <taxon>Eumalacostraca</taxon>
        <taxon>Eucarida</taxon>
        <taxon>Decapoda</taxon>
        <taxon>Pleocyemata</taxon>
        <taxon>Brachyura</taxon>
        <taxon>Eubrachyura</taxon>
        <taxon>Portunoidea</taxon>
        <taxon>Portunidae</taxon>
        <taxon>Portuninae</taxon>
        <taxon>Scylla</taxon>
    </lineage>
</organism>
<name>A0AAW0TD58_SCYPA</name>
<feature type="region of interest" description="Disordered" evidence="1">
    <location>
        <begin position="45"/>
        <end position="95"/>
    </location>
</feature>
<protein>
    <submittedName>
        <fullName evidence="2">Uncharacterized protein</fullName>
    </submittedName>
</protein>
<accession>A0AAW0TD58</accession>
<sequence>MPGILEFARIALQKAEGVIILSTPLRDRDSKQLRTPTYLLVVKLASTESPSPPPGELVNRQSVTTEQEEGAAPLEADSERSPPAASAAGHEVNNMRLRRRRSLVYREVSGGERRRLGGAAPGAGPAAPPGRRCPPLRCKGTSAWRRGGGGRRRLALSDVTRGSGHHSHQHPRQRLPHLIVTPDAASGSRRGTHERPVAASAALKRRDILQTLNECPVGGWGEGAECSTCAWDGPRCAVAAARLRMSTSEQHFA</sequence>
<dbReference type="Proteomes" id="UP001487740">
    <property type="component" value="Unassembled WGS sequence"/>
</dbReference>
<feature type="region of interest" description="Disordered" evidence="1">
    <location>
        <begin position="114"/>
        <end position="151"/>
    </location>
</feature>
<evidence type="ECO:0000313" key="2">
    <source>
        <dbReference type="EMBL" id="KAK8385618.1"/>
    </source>
</evidence>
<proteinExistence type="predicted"/>
<evidence type="ECO:0000256" key="1">
    <source>
        <dbReference type="SAM" id="MobiDB-lite"/>
    </source>
</evidence>
<gene>
    <name evidence="2" type="ORF">O3P69_016414</name>
</gene>
<keyword evidence="3" id="KW-1185">Reference proteome</keyword>
<dbReference type="EMBL" id="JARAKH010000032">
    <property type="protein sequence ID" value="KAK8385618.1"/>
    <property type="molecule type" value="Genomic_DNA"/>
</dbReference>
<evidence type="ECO:0000313" key="3">
    <source>
        <dbReference type="Proteomes" id="UP001487740"/>
    </source>
</evidence>
<dbReference type="AlphaFoldDB" id="A0AAW0TD58"/>
<comment type="caution">
    <text evidence="2">The sequence shown here is derived from an EMBL/GenBank/DDBJ whole genome shotgun (WGS) entry which is preliminary data.</text>
</comment>